<proteinExistence type="predicted"/>
<dbReference type="PROSITE" id="PS51462">
    <property type="entry name" value="NUDIX"/>
    <property type="match status" value="1"/>
</dbReference>
<evidence type="ECO:0000256" key="2">
    <source>
        <dbReference type="ARBA" id="ARBA00022801"/>
    </source>
</evidence>
<dbReference type="OrthoDB" id="9816289at2"/>
<dbReference type="EMBL" id="OMOD01000117">
    <property type="protein sequence ID" value="SPF39185.1"/>
    <property type="molecule type" value="Genomic_DNA"/>
</dbReference>
<keyword evidence="2" id="KW-0378">Hydrolase</keyword>
<dbReference type="PANTHER" id="PTHR12629">
    <property type="entry name" value="DIPHOSPHOINOSITOL POLYPHOSPHATE PHOSPHOHYDROLASE"/>
    <property type="match status" value="1"/>
</dbReference>
<evidence type="ECO:0000313" key="6">
    <source>
        <dbReference type="Proteomes" id="UP000238701"/>
    </source>
</evidence>
<dbReference type="Gene3D" id="3.90.79.10">
    <property type="entry name" value="Nucleoside Triphosphate Pyrophosphohydrolase"/>
    <property type="match status" value="1"/>
</dbReference>
<name>A0A2U3KHN3_9BACT</name>
<reference evidence="6" key="1">
    <citation type="submission" date="2018-02" db="EMBL/GenBank/DDBJ databases">
        <authorList>
            <person name="Hausmann B."/>
        </authorList>
    </citation>
    <scope>NUCLEOTIDE SEQUENCE [LARGE SCALE GENOMIC DNA]</scope>
    <source>
        <strain evidence="6">Peat soil MAG SbA1</strain>
    </source>
</reference>
<dbReference type="GO" id="GO:0005737">
    <property type="term" value="C:cytoplasm"/>
    <property type="evidence" value="ECO:0007669"/>
    <property type="project" value="TreeGrafter"/>
</dbReference>
<sequence>MASARVARSLPLQVAAVCYRRRGNEVEFLLVNTNGGNKWTFPKGSTDPRLSHSQAAEREAAEEAGAMGTIEPRHFHLYIHSKGVFWQPGGVQEFVVKAFLMEVDQMRRPEEGNRRPTWVTPEEAKRRLAKGREVKYSHELETVIDRALERIQFHHELWGSNGGRGARPEAQSGDAMVSAVWP</sequence>
<evidence type="ECO:0000256" key="1">
    <source>
        <dbReference type="ARBA" id="ARBA00022723"/>
    </source>
</evidence>
<evidence type="ECO:0000256" key="3">
    <source>
        <dbReference type="SAM" id="MobiDB-lite"/>
    </source>
</evidence>
<evidence type="ECO:0000313" key="5">
    <source>
        <dbReference type="EMBL" id="SPF39185.1"/>
    </source>
</evidence>
<dbReference type="SUPFAM" id="SSF55811">
    <property type="entry name" value="Nudix"/>
    <property type="match status" value="1"/>
</dbReference>
<feature type="region of interest" description="Disordered" evidence="3">
    <location>
        <begin position="159"/>
        <end position="182"/>
    </location>
</feature>
<dbReference type="Proteomes" id="UP000238701">
    <property type="component" value="Unassembled WGS sequence"/>
</dbReference>
<dbReference type="InterPro" id="IPR015797">
    <property type="entry name" value="NUDIX_hydrolase-like_dom_sf"/>
</dbReference>
<evidence type="ECO:0000259" key="4">
    <source>
        <dbReference type="PROSITE" id="PS51462"/>
    </source>
</evidence>
<dbReference type="GO" id="GO:0046872">
    <property type="term" value="F:metal ion binding"/>
    <property type="evidence" value="ECO:0007669"/>
    <property type="project" value="UniProtKB-KW"/>
</dbReference>
<keyword evidence="1" id="KW-0479">Metal-binding</keyword>
<dbReference type="Pfam" id="PF00293">
    <property type="entry name" value="NUDIX"/>
    <property type="match status" value="1"/>
</dbReference>
<gene>
    <name evidence="5" type="ORF">SBA1_250009</name>
</gene>
<dbReference type="GO" id="GO:0016787">
    <property type="term" value="F:hydrolase activity"/>
    <property type="evidence" value="ECO:0007669"/>
    <property type="project" value="UniProtKB-KW"/>
</dbReference>
<organism evidence="5 6">
    <name type="scientific">Candidatus Sulfotelmatobacter kueseliae</name>
    <dbReference type="NCBI Taxonomy" id="2042962"/>
    <lineage>
        <taxon>Bacteria</taxon>
        <taxon>Pseudomonadati</taxon>
        <taxon>Acidobacteriota</taxon>
        <taxon>Terriglobia</taxon>
        <taxon>Terriglobales</taxon>
        <taxon>Candidatus Korobacteraceae</taxon>
        <taxon>Candidatus Sulfotelmatobacter</taxon>
    </lineage>
</organism>
<feature type="region of interest" description="Disordered" evidence="3">
    <location>
        <begin position="40"/>
        <end position="64"/>
    </location>
</feature>
<protein>
    <recommendedName>
        <fullName evidence="4">Nudix hydrolase domain-containing protein</fullName>
    </recommendedName>
</protein>
<dbReference type="InterPro" id="IPR000086">
    <property type="entry name" value="NUDIX_hydrolase_dom"/>
</dbReference>
<accession>A0A2U3KHN3</accession>
<dbReference type="AlphaFoldDB" id="A0A2U3KHN3"/>
<dbReference type="PANTHER" id="PTHR12629:SF0">
    <property type="entry name" value="DIPHOSPHOINOSITOL-POLYPHOSPHATE DIPHOSPHATASE"/>
    <property type="match status" value="1"/>
</dbReference>
<feature type="domain" description="Nudix hydrolase" evidence="4">
    <location>
        <begin position="11"/>
        <end position="141"/>
    </location>
</feature>